<organism evidence="1 2">
    <name type="scientific">Parafrankia soli</name>
    <dbReference type="NCBI Taxonomy" id="2599596"/>
    <lineage>
        <taxon>Bacteria</taxon>
        <taxon>Bacillati</taxon>
        <taxon>Actinomycetota</taxon>
        <taxon>Actinomycetes</taxon>
        <taxon>Frankiales</taxon>
        <taxon>Frankiaceae</taxon>
        <taxon>Parafrankia</taxon>
    </lineage>
</organism>
<comment type="caution">
    <text evidence="1">The sequence shown here is derived from an EMBL/GenBank/DDBJ whole genome shotgun (WGS) entry which is preliminary data.</text>
</comment>
<name>A0A1S1PMG5_9ACTN</name>
<protein>
    <submittedName>
        <fullName evidence="1">Uncharacterized protein</fullName>
    </submittedName>
</protein>
<dbReference type="Proteomes" id="UP000179769">
    <property type="component" value="Unassembled WGS sequence"/>
</dbReference>
<evidence type="ECO:0000313" key="2">
    <source>
        <dbReference type="Proteomes" id="UP000179769"/>
    </source>
</evidence>
<sequence>MPDPYAVAPRAVEIFDAVRDHAEYDRLRASALRHVARWVTFTGLPLIAGWDAEVDGPDLVVEGVKVLAMRAAVYEQIGDERLAGLEVPAPVEEIVHALAARFTVLSRVQQDLDVVFVDGTGREPAGHDEGYDEDGYTDQVYAAATWGAIPRRYWIGQEETRRRLSVLFEHYESIGIQEGGQSHFFTFSASR</sequence>
<reference evidence="2" key="1">
    <citation type="submission" date="2016-07" db="EMBL/GenBank/DDBJ databases">
        <title>Frankia sp. NRRL B-16219 Genome sequencing.</title>
        <authorList>
            <person name="Ghodhbane-Gtari F."/>
            <person name="Swanson E."/>
            <person name="Gueddou A."/>
            <person name="Louati M."/>
            <person name="Nouioui I."/>
            <person name="Hezbri K."/>
            <person name="Abebe-Akele F."/>
            <person name="Simpson S."/>
            <person name="Morris K."/>
            <person name="Thomas K."/>
            <person name="Gtari M."/>
            <person name="Tisa L.S."/>
        </authorList>
    </citation>
    <scope>NUCLEOTIDE SEQUENCE [LARGE SCALE GENOMIC DNA]</scope>
    <source>
        <strain evidence="2">NRRL B-16219</strain>
    </source>
</reference>
<evidence type="ECO:0000313" key="1">
    <source>
        <dbReference type="EMBL" id="OHV23993.1"/>
    </source>
</evidence>
<dbReference type="EMBL" id="MAXA01000237">
    <property type="protein sequence ID" value="OHV23993.1"/>
    <property type="molecule type" value="Genomic_DNA"/>
</dbReference>
<gene>
    <name evidence="1" type="ORF">BBK14_23485</name>
</gene>
<accession>A0A1S1PMG5</accession>
<proteinExistence type="predicted"/>
<dbReference type="AlphaFoldDB" id="A0A1S1PMG5"/>
<keyword evidence="2" id="KW-1185">Reference proteome</keyword>